<reference evidence="1 2" key="1">
    <citation type="submission" date="2012-06" db="EMBL/GenBank/DDBJ databases">
        <title>Finished plasmid 8 of genome of Microcoleus sp. PCC 7113.</title>
        <authorList>
            <consortium name="US DOE Joint Genome Institute"/>
            <person name="Gugger M."/>
            <person name="Coursin T."/>
            <person name="Rippka R."/>
            <person name="Tandeau De Marsac N."/>
            <person name="Huntemann M."/>
            <person name="Wei C.-L."/>
            <person name="Han J."/>
            <person name="Detter J.C."/>
            <person name="Han C."/>
            <person name="Tapia R."/>
            <person name="Chen A."/>
            <person name="Kyrpides N."/>
            <person name="Mavromatis K."/>
            <person name="Markowitz V."/>
            <person name="Szeto E."/>
            <person name="Ivanova N."/>
            <person name="Pagani I."/>
            <person name="Pati A."/>
            <person name="Goodwin L."/>
            <person name="Nordberg H.P."/>
            <person name="Cantor M.N."/>
            <person name="Hua S.X."/>
            <person name="Woyke T."/>
            <person name="Kerfeld C.A."/>
        </authorList>
    </citation>
    <scope>NUCLEOTIDE SEQUENCE [LARGE SCALE GENOMIC DNA]</scope>
    <source>
        <strain evidence="1 2">PCC 7113</strain>
        <plasmid evidence="1 2">pMIC7113.08</plasmid>
    </source>
</reference>
<organism evidence="1 2">
    <name type="scientific">Allocoleopsis franciscana PCC 7113</name>
    <dbReference type="NCBI Taxonomy" id="1173027"/>
    <lineage>
        <taxon>Bacteria</taxon>
        <taxon>Bacillati</taxon>
        <taxon>Cyanobacteriota</taxon>
        <taxon>Cyanophyceae</taxon>
        <taxon>Coleofasciculales</taxon>
        <taxon>Coleofasciculaceae</taxon>
        <taxon>Allocoleopsis</taxon>
        <taxon>Allocoleopsis franciscana</taxon>
    </lineage>
</organism>
<dbReference type="Proteomes" id="UP000010471">
    <property type="component" value="Plasmid pMIC7113.08"/>
</dbReference>
<sequence>MKFYSFNGKVRYEIAEEAFIPPLRLMSPAQWQWYLWKFYHEPPYHPNKQRCNTLLHGLSVPRG</sequence>
<proteinExistence type="predicted"/>
<protein>
    <submittedName>
        <fullName evidence="1">Uncharacterized protein</fullName>
    </submittedName>
</protein>
<dbReference type="KEGG" id="mic:Mic7113_6811"/>
<gene>
    <name evidence="1" type="ORF">Mic7113_6811</name>
</gene>
<dbReference type="AlphaFoldDB" id="K9WQB2"/>
<dbReference type="HOGENOM" id="CLU_2880885_0_0_3"/>
<keyword evidence="2" id="KW-1185">Reference proteome</keyword>
<evidence type="ECO:0000313" key="1">
    <source>
        <dbReference type="EMBL" id="AFZ22368.1"/>
    </source>
</evidence>
<geneLocation type="plasmid" evidence="1 2">
    <name>pMIC7113.08</name>
</geneLocation>
<evidence type="ECO:0000313" key="2">
    <source>
        <dbReference type="Proteomes" id="UP000010471"/>
    </source>
</evidence>
<keyword evidence="1" id="KW-0614">Plasmid</keyword>
<dbReference type="EMBL" id="CP003638">
    <property type="protein sequence ID" value="AFZ22368.1"/>
    <property type="molecule type" value="Genomic_DNA"/>
</dbReference>
<name>K9WQB2_9CYAN</name>
<accession>K9WQB2</accession>